<sequence>MRKNPIVLMAAAALGLSACASFDNPIDGPDLSEVSNPAYQEEARTVRMPMPLDTANYAAPNSLWEANKRSFFRDQRANGVGDILTVNIDIADQARMRNSTRRSRETSNEFQVGSLFGIPEYLDSELPDRWEPSADLESDRESRGQGEINRNEQISLRVAAVVTDRLPNGNFVIAGRQEVRVNSELRELRIAGVIRPEDISATNTIDYFKIAEARISYGGRGTISKVQTPPYGQRIYEFVVPF</sequence>
<dbReference type="HAMAP" id="MF_00415">
    <property type="entry name" value="FlgH"/>
    <property type="match status" value="1"/>
</dbReference>
<protein>
    <recommendedName>
        <fullName evidence="7">Flagellar L-ring protein</fullName>
    </recommendedName>
    <alternativeName>
        <fullName evidence="7">Basal body L-ring protein</fullName>
    </alternativeName>
</protein>
<evidence type="ECO:0000256" key="1">
    <source>
        <dbReference type="ARBA" id="ARBA00002591"/>
    </source>
</evidence>
<dbReference type="NCBIfam" id="NF001305">
    <property type="entry name" value="PRK00249.1-5"/>
    <property type="match status" value="1"/>
</dbReference>
<evidence type="ECO:0000313" key="10">
    <source>
        <dbReference type="EMBL" id="MFC3303147.1"/>
    </source>
</evidence>
<dbReference type="PANTHER" id="PTHR34933:SF1">
    <property type="entry name" value="FLAGELLAR L-RING PROTEIN"/>
    <property type="match status" value="1"/>
</dbReference>
<dbReference type="PANTHER" id="PTHR34933">
    <property type="entry name" value="FLAGELLAR L-RING PROTEIN"/>
    <property type="match status" value="1"/>
</dbReference>
<feature type="region of interest" description="Disordered" evidence="8">
    <location>
        <begin position="126"/>
        <end position="149"/>
    </location>
</feature>
<comment type="caution">
    <text evidence="10">The sequence shown here is derived from an EMBL/GenBank/DDBJ whole genome shotgun (WGS) entry which is preliminary data.</text>
</comment>
<keyword evidence="10" id="KW-0969">Cilium</keyword>
<dbReference type="RefSeq" id="WP_189575411.1">
    <property type="nucleotide sequence ID" value="NZ_BMXU01000002.1"/>
</dbReference>
<dbReference type="Proteomes" id="UP001595607">
    <property type="component" value="Unassembled WGS sequence"/>
</dbReference>
<keyword evidence="3 7" id="KW-0732">Signal</keyword>
<accession>A0ABV7ME35</accession>
<keyword evidence="10" id="KW-0282">Flagellum</keyword>
<proteinExistence type="inferred from homology"/>
<evidence type="ECO:0000256" key="2">
    <source>
        <dbReference type="ARBA" id="ARBA00006929"/>
    </source>
</evidence>
<evidence type="ECO:0000256" key="5">
    <source>
        <dbReference type="ARBA" id="ARBA00023143"/>
    </source>
</evidence>
<keyword evidence="5 7" id="KW-0975">Bacterial flagellum</keyword>
<name>A0ABV7ME35_9PROT</name>
<comment type="subunit">
    <text evidence="7">The basal body constitutes a major portion of the flagellar organelle and consists of four rings (L,P,S, and M) mounted on a central rod.</text>
</comment>
<evidence type="ECO:0000256" key="7">
    <source>
        <dbReference type="HAMAP-Rule" id="MF_00415"/>
    </source>
</evidence>
<organism evidence="10 11">
    <name type="scientific">Parvularcula lutaonensis</name>
    <dbReference type="NCBI Taxonomy" id="491923"/>
    <lineage>
        <taxon>Bacteria</taxon>
        <taxon>Pseudomonadati</taxon>
        <taxon>Pseudomonadota</taxon>
        <taxon>Alphaproteobacteria</taxon>
        <taxon>Parvularculales</taxon>
        <taxon>Parvularculaceae</taxon>
        <taxon>Parvularcula</taxon>
    </lineage>
</organism>
<dbReference type="InterPro" id="IPR000527">
    <property type="entry name" value="Flag_Lring"/>
</dbReference>
<reference evidence="11" key="1">
    <citation type="journal article" date="2019" name="Int. J. Syst. Evol. Microbiol.">
        <title>The Global Catalogue of Microorganisms (GCM) 10K type strain sequencing project: providing services to taxonomists for standard genome sequencing and annotation.</title>
        <authorList>
            <consortium name="The Broad Institute Genomics Platform"/>
            <consortium name="The Broad Institute Genome Sequencing Center for Infectious Disease"/>
            <person name="Wu L."/>
            <person name="Ma J."/>
        </authorList>
    </citation>
    <scope>NUCLEOTIDE SEQUENCE [LARGE SCALE GENOMIC DNA]</scope>
    <source>
        <strain evidence="11">KCTC 22245</strain>
    </source>
</reference>
<comment type="function">
    <text evidence="1 7">Assembles around the rod to form the L-ring and probably protects the motor/basal body from shearing forces during rotation.</text>
</comment>
<comment type="similarity">
    <text evidence="2 7">Belongs to the FlgH family.</text>
</comment>
<comment type="subcellular location">
    <subcellularLocation>
        <location evidence="7">Cell outer membrane</location>
        <topology evidence="7">Lipid-anchor</topology>
    </subcellularLocation>
    <subcellularLocation>
        <location evidence="7">Bacterial flagellum basal body</location>
    </subcellularLocation>
</comment>
<evidence type="ECO:0000256" key="3">
    <source>
        <dbReference type="ARBA" id="ARBA00022729"/>
    </source>
</evidence>
<keyword evidence="7" id="KW-0449">Lipoprotein</keyword>
<dbReference type="PRINTS" id="PR01008">
    <property type="entry name" value="FLGLRINGFLGH"/>
</dbReference>
<gene>
    <name evidence="7 10" type="primary">flgH</name>
    <name evidence="10" type="ORF">ACFONP_10430</name>
</gene>
<evidence type="ECO:0000256" key="9">
    <source>
        <dbReference type="SAM" id="SignalP"/>
    </source>
</evidence>
<evidence type="ECO:0000256" key="8">
    <source>
        <dbReference type="SAM" id="MobiDB-lite"/>
    </source>
</evidence>
<dbReference type="PROSITE" id="PS51257">
    <property type="entry name" value="PROKAR_LIPOPROTEIN"/>
    <property type="match status" value="1"/>
</dbReference>
<keyword evidence="4 7" id="KW-0472">Membrane</keyword>
<feature type="chain" id="PRO_5046594977" description="Flagellar L-ring protein" evidence="9">
    <location>
        <begin position="21"/>
        <end position="242"/>
    </location>
</feature>
<keyword evidence="10" id="KW-0966">Cell projection</keyword>
<feature type="signal peptide" evidence="9">
    <location>
        <begin position="1"/>
        <end position="20"/>
    </location>
</feature>
<evidence type="ECO:0000256" key="6">
    <source>
        <dbReference type="ARBA" id="ARBA00023237"/>
    </source>
</evidence>
<keyword evidence="11" id="KW-1185">Reference proteome</keyword>
<dbReference type="EMBL" id="JBHRVA010000003">
    <property type="protein sequence ID" value="MFC3303147.1"/>
    <property type="molecule type" value="Genomic_DNA"/>
</dbReference>
<evidence type="ECO:0000256" key="4">
    <source>
        <dbReference type="ARBA" id="ARBA00023136"/>
    </source>
</evidence>
<keyword evidence="6 7" id="KW-0998">Cell outer membrane</keyword>
<dbReference type="Pfam" id="PF02107">
    <property type="entry name" value="FlgH"/>
    <property type="match status" value="1"/>
</dbReference>
<feature type="compositionally biased region" description="Basic and acidic residues" evidence="8">
    <location>
        <begin position="126"/>
        <end position="144"/>
    </location>
</feature>
<evidence type="ECO:0000313" key="11">
    <source>
        <dbReference type="Proteomes" id="UP001595607"/>
    </source>
</evidence>